<gene>
    <name evidence="2" type="ORF">JRQ81_013529</name>
</gene>
<feature type="compositionally biased region" description="Polar residues" evidence="1">
    <location>
        <begin position="48"/>
        <end position="58"/>
    </location>
</feature>
<name>A0A9Q0Y018_9SAUR</name>
<evidence type="ECO:0000313" key="3">
    <source>
        <dbReference type="Proteomes" id="UP001142489"/>
    </source>
</evidence>
<protein>
    <submittedName>
        <fullName evidence="2">Uncharacterized protein</fullName>
    </submittedName>
</protein>
<evidence type="ECO:0000313" key="2">
    <source>
        <dbReference type="EMBL" id="KAJ7335588.1"/>
    </source>
</evidence>
<feature type="region of interest" description="Disordered" evidence="1">
    <location>
        <begin position="1"/>
        <end position="73"/>
    </location>
</feature>
<sequence>MVKSGFQKVTATATTQVKEEDLMDNEGKDAFSYGRSECCREQSETGRTEQSSAPGSQTEDGELVASSKKEKPFPSSCNIWELVLVDGNLKKHQEKHLALIESHASLFHAVHSIAKSYKRTAGCGKGRVLGIKELHPTSLGSPEKEEDLAPLKDTGKDKGTSMYVHSKHLLMSKSKSVIFRMQQNRVLEELPPAVLIPYVVLIKNCISLPVSTIQNRCLSGEILCRMEFFTVSCRKKKSSPPESAELSVPKLPRVREVKYATFDSLKDLQWKLFKGFLKRKPKTIGVWREPTYSSGIEGVSAPKDVVYILPLMPKDWIIDSSLRFSEEMRHLLLRKE</sequence>
<accession>A0A9Q0Y018</accession>
<reference evidence="2" key="1">
    <citation type="journal article" date="2023" name="DNA Res.">
        <title>Chromosome-level genome assembly of Phrynocephalus forsythii using third-generation DNA sequencing and Hi-C analysis.</title>
        <authorList>
            <person name="Qi Y."/>
            <person name="Zhao W."/>
            <person name="Zhao Y."/>
            <person name="Niu C."/>
            <person name="Cao S."/>
            <person name="Zhang Y."/>
        </authorList>
    </citation>
    <scope>NUCLEOTIDE SEQUENCE</scope>
    <source>
        <tissue evidence="2">Muscle</tissue>
    </source>
</reference>
<proteinExistence type="predicted"/>
<feature type="compositionally biased region" description="Basic and acidic residues" evidence="1">
    <location>
        <begin position="147"/>
        <end position="157"/>
    </location>
</feature>
<keyword evidence="3" id="KW-1185">Reference proteome</keyword>
<feature type="region of interest" description="Disordered" evidence="1">
    <location>
        <begin position="136"/>
        <end position="157"/>
    </location>
</feature>
<comment type="caution">
    <text evidence="2">The sequence shown here is derived from an EMBL/GenBank/DDBJ whole genome shotgun (WGS) entry which is preliminary data.</text>
</comment>
<organism evidence="2 3">
    <name type="scientific">Phrynocephalus forsythii</name>
    <dbReference type="NCBI Taxonomy" id="171643"/>
    <lineage>
        <taxon>Eukaryota</taxon>
        <taxon>Metazoa</taxon>
        <taxon>Chordata</taxon>
        <taxon>Craniata</taxon>
        <taxon>Vertebrata</taxon>
        <taxon>Euteleostomi</taxon>
        <taxon>Lepidosauria</taxon>
        <taxon>Squamata</taxon>
        <taxon>Bifurcata</taxon>
        <taxon>Unidentata</taxon>
        <taxon>Episquamata</taxon>
        <taxon>Toxicofera</taxon>
        <taxon>Iguania</taxon>
        <taxon>Acrodonta</taxon>
        <taxon>Agamidae</taxon>
        <taxon>Agaminae</taxon>
        <taxon>Phrynocephalus</taxon>
    </lineage>
</organism>
<dbReference type="OrthoDB" id="9945674at2759"/>
<evidence type="ECO:0000256" key="1">
    <source>
        <dbReference type="SAM" id="MobiDB-lite"/>
    </source>
</evidence>
<dbReference type="Proteomes" id="UP001142489">
    <property type="component" value="Unassembled WGS sequence"/>
</dbReference>
<dbReference type="EMBL" id="JAPFRF010000004">
    <property type="protein sequence ID" value="KAJ7335588.1"/>
    <property type="molecule type" value="Genomic_DNA"/>
</dbReference>
<feature type="compositionally biased region" description="Basic and acidic residues" evidence="1">
    <location>
        <begin position="37"/>
        <end position="47"/>
    </location>
</feature>
<feature type="compositionally biased region" description="Polar residues" evidence="1">
    <location>
        <begin position="7"/>
        <end position="16"/>
    </location>
</feature>
<dbReference type="AlphaFoldDB" id="A0A9Q0Y018"/>
<feature type="compositionally biased region" description="Basic and acidic residues" evidence="1">
    <location>
        <begin position="17"/>
        <end position="29"/>
    </location>
</feature>